<evidence type="ECO:0000256" key="13">
    <source>
        <dbReference type="PIRSR" id="PIRSR005096-2"/>
    </source>
</evidence>
<keyword evidence="9 11" id="KW-0413">Isomerase</keyword>
<gene>
    <name evidence="15" type="ORF">SAMN06265377_3591</name>
</gene>
<feature type="binding site" evidence="14">
    <location>
        <begin position="170"/>
        <end position="172"/>
    </location>
    <ligand>
        <name>beta-D-galactose</name>
        <dbReference type="ChEBI" id="CHEBI:27667"/>
    </ligand>
</feature>
<evidence type="ECO:0000313" key="15">
    <source>
        <dbReference type="EMBL" id="SNZ01748.1"/>
    </source>
</evidence>
<evidence type="ECO:0000256" key="1">
    <source>
        <dbReference type="ARBA" id="ARBA00001614"/>
    </source>
</evidence>
<dbReference type="CDD" id="cd09019">
    <property type="entry name" value="galactose_mutarotase_like"/>
    <property type="match status" value="1"/>
</dbReference>
<dbReference type="OrthoDB" id="9779408at2"/>
<comment type="pathway">
    <text evidence="3 11">Carbohydrate metabolism; hexose metabolism.</text>
</comment>
<protein>
    <recommendedName>
        <fullName evidence="7 11">Aldose 1-epimerase</fullName>
        <ecNumber evidence="6 11">5.1.3.3</ecNumber>
    </recommendedName>
</protein>
<dbReference type="Pfam" id="PF01263">
    <property type="entry name" value="Aldose_epim"/>
    <property type="match status" value="1"/>
</dbReference>
<dbReference type="RefSeq" id="WP_097047188.1">
    <property type="nucleotide sequence ID" value="NZ_OBEH01000007.1"/>
</dbReference>
<feature type="active site" description="Proton donor" evidence="12">
    <location>
        <position position="170"/>
    </location>
</feature>
<evidence type="ECO:0000256" key="4">
    <source>
        <dbReference type="ARBA" id="ARBA00006206"/>
    </source>
</evidence>
<dbReference type="PIRSF" id="PIRSF005096">
    <property type="entry name" value="GALM"/>
    <property type="match status" value="1"/>
</dbReference>
<comment type="cofactor">
    <cofactor evidence="2">
        <name>Ca(2+)</name>
        <dbReference type="ChEBI" id="CHEBI:29108"/>
    </cofactor>
</comment>
<organism evidence="15 16">
    <name type="scientific">Flagellimonas pacifica</name>
    <dbReference type="NCBI Taxonomy" id="1247520"/>
    <lineage>
        <taxon>Bacteria</taxon>
        <taxon>Pseudomonadati</taxon>
        <taxon>Bacteroidota</taxon>
        <taxon>Flavobacteriia</taxon>
        <taxon>Flavobacteriales</taxon>
        <taxon>Flavobacteriaceae</taxon>
        <taxon>Flagellimonas</taxon>
    </lineage>
</organism>
<keyword evidence="10 11" id="KW-0119">Carbohydrate metabolism</keyword>
<dbReference type="EMBL" id="OBEH01000007">
    <property type="protein sequence ID" value="SNZ01748.1"/>
    <property type="molecule type" value="Genomic_DNA"/>
</dbReference>
<evidence type="ECO:0000256" key="3">
    <source>
        <dbReference type="ARBA" id="ARBA00005028"/>
    </source>
</evidence>
<dbReference type="GO" id="GO:0005737">
    <property type="term" value="C:cytoplasm"/>
    <property type="evidence" value="ECO:0007669"/>
    <property type="project" value="TreeGrafter"/>
</dbReference>
<keyword evidence="8" id="KW-0106">Calcium</keyword>
<dbReference type="UniPathway" id="UPA00242"/>
<dbReference type="AlphaFoldDB" id="A0A285MXD1"/>
<feature type="active site" description="Proton acceptor" evidence="12">
    <location>
        <position position="308"/>
    </location>
</feature>
<comment type="subunit">
    <text evidence="5">Monomer.</text>
</comment>
<evidence type="ECO:0000313" key="16">
    <source>
        <dbReference type="Proteomes" id="UP000219048"/>
    </source>
</evidence>
<evidence type="ECO:0000256" key="2">
    <source>
        <dbReference type="ARBA" id="ARBA00001913"/>
    </source>
</evidence>
<evidence type="ECO:0000256" key="8">
    <source>
        <dbReference type="ARBA" id="ARBA00022837"/>
    </source>
</evidence>
<dbReference type="InterPro" id="IPR014718">
    <property type="entry name" value="GH-type_carb-bd"/>
</dbReference>
<dbReference type="InterPro" id="IPR018052">
    <property type="entry name" value="Ald1_epimerase_CS"/>
</dbReference>
<dbReference type="InterPro" id="IPR008183">
    <property type="entry name" value="Aldose_1/G6P_1-epimerase"/>
</dbReference>
<dbReference type="GO" id="GO:0030246">
    <property type="term" value="F:carbohydrate binding"/>
    <property type="evidence" value="ECO:0007669"/>
    <property type="project" value="InterPro"/>
</dbReference>
<accession>A0A285MXD1</accession>
<keyword evidence="16" id="KW-1185">Reference proteome</keyword>
<name>A0A285MXD1_9FLAO</name>
<evidence type="ECO:0000256" key="11">
    <source>
        <dbReference type="PIRNR" id="PIRNR005096"/>
    </source>
</evidence>
<evidence type="ECO:0000256" key="9">
    <source>
        <dbReference type="ARBA" id="ARBA00023235"/>
    </source>
</evidence>
<dbReference type="InterPro" id="IPR015443">
    <property type="entry name" value="Aldose_1-epimerase"/>
</dbReference>
<dbReference type="GO" id="GO:0006006">
    <property type="term" value="P:glucose metabolic process"/>
    <property type="evidence" value="ECO:0007669"/>
    <property type="project" value="TreeGrafter"/>
</dbReference>
<dbReference type="NCBIfam" id="NF008277">
    <property type="entry name" value="PRK11055.1"/>
    <property type="match status" value="1"/>
</dbReference>
<evidence type="ECO:0000256" key="10">
    <source>
        <dbReference type="ARBA" id="ARBA00023277"/>
    </source>
</evidence>
<evidence type="ECO:0000256" key="7">
    <source>
        <dbReference type="ARBA" id="ARBA00014165"/>
    </source>
</evidence>
<dbReference type="InterPro" id="IPR011013">
    <property type="entry name" value="Gal_mutarotase_sf_dom"/>
</dbReference>
<dbReference type="EC" id="5.1.3.3" evidence="6 11"/>
<reference evidence="16" key="1">
    <citation type="submission" date="2017-09" db="EMBL/GenBank/DDBJ databases">
        <authorList>
            <person name="Varghese N."/>
            <person name="Submissions S."/>
        </authorList>
    </citation>
    <scope>NUCLEOTIDE SEQUENCE [LARGE SCALE GENOMIC DNA]</scope>
    <source>
        <strain evidence="16">DSM 25885</strain>
    </source>
</reference>
<dbReference type="PANTHER" id="PTHR10091">
    <property type="entry name" value="ALDOSE-1-EPIMERASE"/>
    <property type="match status" value="1"/>
</dbReference>
<evidence type="ECO:0000256" key="12">
    <source>
        <dbReference type="PIRSR" id="PIRSR005096-1"/>
    </source>
</evidence>
<dbReference type="PANTHER" id="PTHR10091:SF0">
    <property type="entry name" value="GALACTOSE MUTAROTASE"/>
    <property type="match status" value="1"/>
</dbReference>
<dbReference type="Gene3D" id="2.70.98.10">
    <property type="match status" value="1"/>
</dbReference>
<evidence type="ECO:0000256" key="6">
    <source>
        <dbReference type="ARBA" id="ARBA00013185"/>
    </source>
</evidence>
<dbReference type="GO" id="GO:0033499">
    <property type="term" value="P:galactose catabolic process via UDP-galactose, Leloir pathway"/>
    <property type="evidence" value="ECO:0007669"/>
    <property type="project" value="TreeGrafter"/>
</dbReference>
<comment type="catalytic activity">
    <reaction evidence="1 11">
        <text>alpha-D-glucose = beta-D-glucose</text>
        <dbReference type="Rhea" id="RHEA:10264"/>
        <dbReference type="ChEBI" id="CHEBI:15903"/>
        <dbReference type="ChEBI" id="CHEBI:17925"/>
        <dbReference type="EC" id="5.1.3.3"/>
    </reaction>
</comment>
<dbReference type="SUPFAM" id="SSF74650">
    <property type="entry name" value="Galactose mutarotase-like"/>
    <property type="match status" value="1"/>
</dbReference>
<dbReference type="PROSITE" id="PS00545">
    <property type="entry name" value="ALDOSE_1_EPIMERASE"/>
    <property type="match status" value="1"/>
</dbReference>
<dbReference type="InterPro" id="IPR047215">
    <property type="entry name" value="Galactose_mutarotase-like"/>
</dbReference>
<comment type="similarity">
    <text evidence="4 11">Belongs to the aldose epimerase family.</text>
</comment>
<evidence type="ECO:0000256" key="14">
    <source>
        <dbReference type="PIRSR" id="PIRSR005096-3"/>
    </source>
</evidence>
<feature type="binding site" evidence="13">
    <location>
        <position position="242"/>
    </location>
    <ligand>
        <name>beta-D-galactose</name>
        <dbReference type="ChEBI" id="CHEBI:27667"/>
    </ligand>
</feature>
<sequence>MIKVYKLHNKNGIEVTALNFGGIIHSIKIPNRDGSSVDIVLGLNSYNDYLSEVYTKENPYFGGIIGRCSNIIKDGTFVLEGKAYILDKNYIEHNLHGGSIGFDKVFWTSEMVLRENNPVLKLSYLSKDMEEGFPGNLEVMATYELTDENELIIDYLAKTDKKTVVNLTNHTYFNLKGEGNGNILDHILYINSDTYTENNKDLVPTGLLKKVQNTPLDFRKPKTIGSDIHSAHDQLIYGNGYDQNFCLKKRSENSLEIAATVEEPVSGRRMEVFTTSPGLQLYTGNCLNENIIGKQNRPYFPKAGFCLETQAFPDSPNNPHFPKIELSPKQEYRQTTVYRFSTNDLLAIDRPI</sequence>
<evidence type="ECO:0000256" key="5">
    <source>
        <dbReference type="ARBA" id="ARBA00011245"/>
    </source>
</evidence>
<proteinExistence type="inferred from homology"/>
<dbReference type="GO" id="GO:0004034">
    <property type="term" value="F:aldose 1-epimerase activity"/>
    <property type="evidence" value="ECO:0007669"/>
    <property type="project" value="UniProtKB-EC"/>
</dbReference>
<dbReference type="Proteomes" id="UP000219048">
    <property type="component" value="Unassembled WGS sequence"/>
</dbReference>